<dbReference type="InParanoid" id="Q24CN5"/>
<dbReference type="AlphaFoldDB" id="Q24CN5"/>
<dbReference type="HOGENOM" id="CLU_2377446_0_0_1"/>
<gene>
    <name evidence="1" type="ORF">TTHERM_01280560</name>
</gene>
<dbReference type="EMBL" id="GG662365">
    <property type="protein sequence ID" value="EAS05529.2"/>
    <property type="molecule type" value="Genomic_DNA"/>
</dbReference>
<protein>
    <submittedName>
        <fullName evidence="1">Uncharacterized protein</fullName>
    </submittedName>
</protein>
<dbReference type="KEGG" id="tet:TTHERM_01280560"/>
<reference evidence="2" key="1">
    <citation type="journal article" date="2006" name="PLoS Biol.">
        <title>Macronuclear genome sequence of the ciliate Tetrahymena thermophila, a model eukaryote.</title>
        <authorList>
            <person name="Eisen J.A."/>
            <person name="Coyne R.S."/>
            <person name="Wu M."/>
            <person name="Wu D."/>
            <person name="Thiagarajan M."/>
            <person name="Wortman J.R."/>
            <person name="Badger J.H."/>
            <person name="Ren Q."/>
            <person name="Amedeo P."/>
            <person name="Jones K.M."/>
            <person name="Tallon L.J."/>
            <person name="Delcher A.L."/>
            <person name="Salzberg S.L."/>
            <person name="Silva J.C."/>
            <person name="Haas B.J."/>
            <person name="Majoros W.H."/>
            <person name="Farzad M."/>
            <person name="Carlton J.M."/>
            <person name="Smith R.K. Jr."/>
            <person name="Garg J."/>
            <person name="Pearlman R.E."/>
            <person name="Karrer K.M."/>
            <person name="Sun L."/>
            <person name="Manning G."/>
            <person name="Elde N.C."/>
            <person name="Turkewitz A.P."/>
            <person name="Asai D.J."/>
            <person name="Wilkes D.E."/>
            <person name="Wang Y."/>
            <person name="Cai H."/>
            <person name="Collins K."/>
            <person name="Stewart B.A."/>
            <person name="Lee S.R."/>
            <person name="Wilamowska K."/>
            <person name="Weinberg Z."/>
            <person name="Ruzzo W.L."/>
            <person name="Wloga D."/>
            <person name="Gaertig J."/>
            <person name="Frankel J."/>
            <person name="Tsao C.-C."/>
            <person name="Gorovsky M.A."/>
            <person name="Keeling P.J."/>
            <person name="Waller R.F."/>
            <person name="Patron N.J."/>
            <person name="Cherry J.M."/>
            <person name="Stover N.A."/>
            <person name="Krieger C.J."/>
            <person name="del Toro C."/>
            <person name="Ryder H.F."/>
            <person name="Williamson S.C."/>
            <person name="Barbeau R.A."/>
            <person name="Hamilton E.P."/>
            <person name="Orias E."/>
        </authorList>
    </citation>
    <scope>NUCLEOTIDE SEQUENCE [LARGE SCALE GENOMIC DNA]</scope>
    <source>
        <strain evidence="2">SB210</strain>
    </source>
</reference>
<dbReference type="GeneID" id="7832168"/>
<accession>Q24CN5</accession>
<name>Q24CN5_TETTS</name>
<sequence length="93" mass="10617">MQIALSGSFLIPICWMNVCLNLSNSWMKFQIQNAKYLSDYNRLAEKSTQESTESVESTESRDLQIVIFLKKQMGSEIFWSNGIARIISGFTAK</sequence>
<proteinExistence type="predicted"/>
<dbReference type="Proteomes" id="UP000009168">
    <property type="component" value="Unassembled WGS sequence"/>
</dbReference>
<evidence type="ECO:0000313" key="1">
    <source>
        <dbReference type="EMBL" id="EAS05529.2"/>
    </source>
</evidence>
<keyword evidence="2" id="KW-1185">Reference proteome</keyword>
<evidence type="ECO:0000313" key="2">
    <source>
        <dbReference type="Proteomes" id="UP000009168"/>
    </source>
</evidence>
<organism evidence="1 2">
    <name type="scientific">Tetrahymena thermophila (strain SB210)</name>
    <dbReference type="NCBI Taxonomy" id="312017"/>
    <lineage>
        <taxon>Eukaryota</taxon>
        <taxon>Sar</taxon>
        <taxon>Alveolata</taxon>
        <taxon>Ciliophora</taxon>
        <taxon>Intramacronucleata</taxon>
        <taxon>Oligohymenophorea</taxon>
        <taxon>Hymenostomatida</taxon>
        <taxon>Tetrahymenina</taxon>
        <taxon>Tetrahymenidae</taxon>
        <taxon>Tetrahymena</taxon>
    </lineage>
</organism>
<dbReference type="RefSeq" id="XP_001025774.2">
    <property type="nucleotide sequence ID" value="XM_001025774.2"/>
</dbReference>